<proteinExistence type="predicted"/>
<reference evidence="2" key="1">
    <citation type="submission" date="2022-07" db="EMBL/GenBank/DDBJ databases">
        <title>Phylogenomic reconstructions and comparative analyses of Kickxellomycotina fungi.</title>
        <authorList>
            <person name="Reynolds N.K."/>
            <person name="Stajich J.E."/>
            <person name="Barry K."/>
            <person name="Grigoriev I.V."/>
            <person name="Crous P."/>
            <person name="Smith M.E."/>
        </authorList>
    </citation>
    <scope>NUCLEOTIDE SEQUENCE</scope>
    <source>
        <strain evidence="2">NBRC 105413</strain>
    </source>
</reference>
<feature type="compositionally biased region" description="Polar residues" evidence="1">
    <location>
        <begin position="215"/>
        <end position="225"/>
    </location>
</feature>
<feature type="region of interest" description="Disordered" evidence="1">
    <location>
        <begin position="1"/>
        <end position="238"/>
    </location>
</feature>
<dbReference type="Proteomes" id="UP001145021">
    <property type="component" value="Unassembled WGS sequence"/>
</dbReference>
<keyword evidence="3" id="KW-1185">Reference proteome</keyword>
<sequence>MSRTVDAATGSNHGSNSMQSSLPRPVDIYDTAETKTEENNDEGASTAEHDEQSYPSRCESPLLPMGQTASYQIDPDRLSQQLGKHGHRQSQHSVIYKNYALRDDDDDNGGDVDAAGNQSALHDPKAGFRRRPTGGSRRANTGLSTESRGRYYMRRPKTLLRPKSYRIGGSSADGGQTSPVKEISSKIKSACRKLNPKRLTKSSAAAQREGPLPNVFSQDSRQAQPADTIGFDAASRSA</sequence>
<accession>A0A9W7XL36</accession>
<comment type="caution">
    <text evidence="2">The sequence shown here is derived from an EMBL/GenBank/DDBJ whole genome shotgun (WGS) entry which is preliminary data.</text>
</comment>
<evidence type="ECO:0000313" key="2">
    <source>
        <dbReference type="EMBL" id="KAJ1644915.1"/>
    </source>
</evidence>
<feature type="compositionally biased region" description="Polar residues" evidence="1">
    <location>
        <begin position="1"/>
        <end position="22"/>
    </location>
</feature>
<feature type="compositionally biased region" description="Basic residues" evidence="1">
    <location>
        <begin position="189"/>
        <end position="200"/>
    </location>
</feature>
<feature type="compositionally biased region" description="Basic residues" evidence="1">
    <location>
        <begin position="151"/>
        <end position="164"/>
    </location>
</feature>
<protein>
    <submittedName>
        <fullName evidence="2">Uncharacterized protein</fullName>
    </submittedName>
</protein>
<dbReference type="AlphaFoldDB" id="A0A9W7XL36"/>
<feature type="non-terminal residue" evidence="2">
    <location>
        <position position="238"/>
    </location>
</feature>
<evidence type="ECO:0000313" key="3">
    <source>
        <dbReference type="Proteomes" id="UP001145021"/>
    </source>
</evidence>
<name>A0A9W7XL36_9FUNG</name>
<evidence type="ECO:0000256" key="1">
    <source>
        <dbReference type="SAM" id="MobiDB-lite"/>
    </source>
</evidence>
<organism evidence="2 3">
    <name type="scientific">Coemansia asiatica</name>
    <dbReference type="NCBI Taxonomy" id="1052880"/>
    <lineage>
        <taxon>Eukaryota</taxon>
        <taxon>Fungi</taxon>
        <taxon>Fungi incertae sedis</taxon>
        <taxon>Zoopagomycota</taxon>
        <taxon>Kickxellomycotina</taxon>
        <taxon>Kickxellomycetes</taxon>
        <taxon>Kickxellales</taxon>
        <taxon>Kickxellaceae</taxon>
        <taxon>Coemansia</taxon>
    </lineage>
</organism>
<dbReference type="EMBL" id="JANBOH010000135">
    <property type="protein sequence ID" value="KAJ1644915.1"/>
    <property type="molecule type" value="Genomic_DNA"/>
</dbReference>
<gene>
    <name evidence="2" type="ORF">LPJ64_003463</name>
</gene>